<comment type="caution">
    <text evidence="1">The sequence shown here is derived from an EMBL/GenBank/DDBJ whole genome shotgun (WGS) entry which is preliminary data.</text>
</comment>
<dbReference type="Proteomes" id="UP000824782">
    <property type="component" value="Unassembled WGS sequence"/>
</dbReference>
<dbReference type="EMBL" id="WNYA01000009">
    <property type="protein sequence ID" value="KAG8556582.1"/>
    <property type="molecule type" value="Genomic_DNA"/>
</dbReference>
<evidence type="ECO:0000313" key="1">
    <source>
        <dbReference type="EMBL" id="KAG8556582.1"/>
    </source>
</evidence>
<evidence type="ECO:0008006" key="3">
    <source>
        <dbReference type="Google" id="ProtNLM"/>
    </source>
</evidence>
<keyword evidence="2" id="KW-1185">Reference proteome</keyword>
<protein>
    <recommendedName>
        <fullName evidence="3">Transmembrane protein</fullName>
    </recommendedName>
</protein>
<evidence type="ECO:0000313" key="2">
    <source>
        <dbReference type="Proteomes" id="UP000824782"/>
    </source>
</evidence>
<organism evidence="1 2">
    <name type="scientific">Engystomops pustulosus</name>
    <name type="common">Tungara frog</name>
    <name type="synonym">Physalaemus pustulosus</name>
    <dbReference type="NCBI Taxonomy" id="76066"/>
    <lineage>
        <taxon>Eukaryota</taxon>
        <taxon>Metazoa</taxon>
        <taxon>Chordata</taxon>
        <taxon>Craniata</taxon>
        <taxon>Vertebrata</taxon>
        <taxon>Euteleostomi</taxon>
        <taxon>Amphibia</taxon>
        <taxon>Batrachia</taxon>
        <taxon>Anura</taxon>
        <taxon>Neobatrachia</taxon>
        <taxon>Hyloidea</taxon>
        <taxon>Leptodactylidae</taxon>
        <taxon>Leiuperinae</taxon>
        <taxon>Engystomops</taxon>
    </lineage>
</organism>
<dbReference type="AlphaFoldDB" id="A0AAV7A5M7"/>
<accession>A0AAV7A5M7</accession>
<proteinExistence type="predicted"/>
<sequence length="95" mass="10833">MISTPGGFPYSLFSKIKYKRINKKNEVSLKGFGSLFCVRLVSVLRVSFHLSVSPRLFCLRKQDVSRTIFFLLLSQLLRSCSVLSPQLCLFAVSRQ</sequence>
<name>A0AAV7A5M7_ENGPU</name>
<gene>
    <name evidence="1" type="ORF">GDO81_018123</name>
</gene>
<reference evidence="1" key="1">
    <citation type="thesis" date="2020" institute="ProQuest LLC" country="789 East Eisenhower Parkway, Ann Arbor, MI, USA">
        <title>Comparative Genomics and Chromosome Evolution.</title>
        <authorList>
            <person name="Mudd A.B."/>
        </authorList>
    </citation>
    <scope>NUCLEOTIDE SEQUENCE</scope>
    <source>
        <strain evidence="1">237g6f4</strain>
        <tissue evidence="1">Blood</tissue>
    </source>
</reference>